<feature type="compositionally biased region" description="Polar residues" evidence="1">
    <location>
        <begin position="150"/>
        <end position="169"/>
    </location>
</feature>
<dbReference type="GeneID" id="28901840"/>
<sequence length="194" mass="22189">MAGISVEGLKSKPWTIWGPKIRETMMSLNPELKNLNFLHSDSNVADLENWGAIFGARWSYFVLRKALRRDDPVTFTPKKRKRAAIIEEEPLNEEEKTVCRTWLRNYATYLNAYGYDLDPEDDAEDVSSLRLDGMVRKTTSNALERASRNVLGQQQGANDQELPQRTPGSRRTAHDRTRNRISEREIANLGIGPQ</sequence>
<evidence type="ECO:0000256" key="1">
    <source>
        <dbReference type="SAM" id="MobiDB-lite"/>
    </source>
</evidence>
<accession>A0A164Z7Q8</accession>
<reference evidence="2 3" key="1">
    <citation type="journal article" date="2016" name="Fungal Biol.">
        <title>The genome of Xylona heveae provides a window into fungal endophytism.</title>
        <authorList>
            <person name="Gazis R."/>
            <person name="Kuo A."/>
            <person name="Riley R."/>
            <person name="LaButti K."/>
            <person name="Lipzen A."/>
            <person name="Lin J."/>
            <person name="Amirebrahimi M."/>
            <person name="Hesse C.N."/>
            <person name="Spatafora J.W."/>
            <person name="Henrissat B."/>
            <person name="Hainaut M."/>
            <person name="Grigoriev I.V."/>
            <person name="Hibbett D.S."/>
        </authorList>
    </citation>
    <scope>NUCLEOTIDE SEQUENCE [LARGE SCALE GENOMIC DNA]</scope>
    <source>
        <strain evidence="2 3">TC161</strain>
    </source>
</reference>
<gene>
    <name evidence="2" type="ORF">L228DRAFT_56319</name>
</gene>
<dbReference type="RefSeq" id="XP_018184346.1">
    <property type="nucleotide sequence ID" value="XM_018336703.1"/>
</dbReference>
<evidence type="ECO:0000313" key="2">
    <source>
        <dbReference type="EMBL" id="KZF18791.1"/>
    </source>
</evidence>
<feature type="region of interest" description="Disordered" evidence="1">
    <location>
        <begin position="148"/>
        <end position="194"/>
    </location>
</feature>
<dbReference type="OrthoDB" id="10462102at2759"/>
<dbReference type="InParanoid" id="A0A164Z7Q8"/>
<feature type="compositionally biased region" description="Basic and acidic residues" evidence="1">
    <location>
        <begin position="172"/>
        <end position="186"/>
    </location>
</feature>
<dbReference type="EMBL" id="KV407472">
    <property type="protein sequence ID" value="KZF18791.1"/>
    <property type="molecule type" value="Genomic_DNA"/>
</dbReference>
<evidence type="ECO:0000313" key="3">
    <source>
        <dbReference type="Proteomes" id="UP000076632"/>
    </source>
</evidence>
<organism evidence="2 3">
    <name type="scientific">Xylona heveae (strain CBS 132557 / TC161)</name>
    <dbReference type="NCBI Taxonomy" id="1328760"/>
    <lineage>
        <taxon>Eukaryota</taxon>
        <taxon>Fungi</taxon>
        <taxon>Dikarya</taxon>
        <taxon>Ascomycota</taxon>
        <taxon>Pezizomycotina</taxon>
        <taxon>Xylonomycetes</taxon>
        <taxon>Xylonales</taxon>
        <taxon>Xylonaceae</taxon>
        <taxon>Xylona</taxon>
    </lineage>
</organism>
<name>A0A164Z7Q8_XYLHT</name>
<dbReference type="Proteomes" id="UP000076632">
    <property type="component" value="Unassembled WGS sequence"/>
</dbReference>
<keyword evidence="3" id="KW-1185">Reference proteome</keyword>
<protein>
    <submittedName>
        <fullName evidence="2">Uncharacterized protein</fullName>
    </submittedName>
</protein>
<proteinExistence type="predicted"/>
<dbReference type="AlphaFoldDB" id="A0A164Z7Q8"/>